<dbReference type="CDD" id="cd06171">
    <property type="entry name" value="Sigma70_r4"/>
    <property type="match status" value="1"/>
</dbReference>
<dbReference type="PROSITE" id="PS00716">
    <property type="entry name" value="SIGMA70_2"/>
    <property type="match status" value="1"/>
</dbReference>
<reference evidence="6 7" key="1">
    <citation type="submission" date="2014-05" db="EMBL/GenBank/DDBJ databases">
        <authorList>
            <person name="Rizzardi K."/>
            <person name="Winiecka-Krusnell J."/>
            <person name="Ramliden M."/>
            <person name="Alm E."/>
            <person name="Andersson S."/>
            <person name="Byfors S."/>
        </authorList>
    </citation>
    <scope>NUCLEOTIDE SEQUENCE [LARGE SCALE GENOMIC DNA]</scope>
    <source>
        <strain evidence="6 7">LEGN</strain>
    </source>
</reference>
<evidence type="ECO:0000256" key="4">
    <source>
        <dbReference type="ARBA" id="ARBA00023163"/>
    </source>
</evidence>
<dbReference type="GO" id="GO:0016987">
    <property type="term" value="F:sigma factor activity"/>
    <property type="evidence" value="ECO:0007669"/>
    <property type="project" value="UniProtKB-KW"/>
</dbReference>
<keyword evidence="7" id="KW-1185">Reference proteome</keyword>
<dbReference type="InterPro" id="IPR000943">
    <property type="entry name" value="RNA_pol_sigma70"/>
</dbReference>
<dbReference type="SUPFAM" id="SSF88946">
    <property type="entry name" value="Sigma2 domain of RNA polymerase sigma factors"/>
    <property type="match status" value="1"/>
</dbReference>
<dbReference type="Proteomes" id="UP000054422">
    <property type="component" value="Unassembled WGS sequence"/>
</dbReference>
<dbReference type="InterPro" id="IPR014284">
    <property type="entry name" value="RNA_pol_sigma-70_dom"/>
</dbReference>
<comment type="caution">
    <text evidence="6">The sequence shown here is derived from an EMBL/GenBank/DDBJ whole genome shotgun (WGS) entry which is preliminary data.</text>
</comment>
<evidence type="ECO:0000256" key="1">
    <source>
        <dbReference type="ARBA" id="ARBA00023015"/>
    </source>
</evidence>
<accession>A0A0A2T8F6</accession>
<organism evidence="6 7">
    <name type="scientific">Legionella norrlandica</name>
    <dbReference type="NCBI Taxonomy" id="1498499"/>
    <lineage>
        <taxon>Bacteria</taxon>
        <taxon>Pseudomonadati</taxon>
        <taxon>Pseudomonadota</taxon>
        <taxon>Gammaproteobacteria</taxon>
        <taxon>Legionellales</taxon>
        <taxon>Legionellaceae</taxon>
        <taxon>Legionella</taxon>
    </lineage>
</organism>
<keyword evidence="3" id="KW-0238">DNA-binding</keyword>
<dbReference type="GO" id="GO:0003899">
    <property type="term" value="F:DNA-directed RNA polymerase activity"/>
    <property type="evidence" value="ECO:0007669"/>
    <property type="project" value="InterPro"/>
</dbReference>
<dbReference type="NCBIfam" id="TIGR02937">
    <property type="entry name" value="sigma70-ECF"/>
    <property type="match status" value="1"/>
</dbReference>
<dbReference type="Pfam" id="PF04542">
    <property type="entry name" value="Sigma70_r2"/>
    <property type="match status" value="1"/>
</dbReference>
<sequence>MQYQSNQRQDNLTVLIEEYGPLVKRIAQQIKWKVPESIELDDLIQSGIIGLIEANNGFSLDHQATFKTYATLKIRYAIYEALRKHSGITRELSQSIKQVANALDNLHRENQKPTTELVSQKLGMTFHEYSCFNEEINLLKAKSLEDATESEISQDNDDNPIVDVMKSEVKEILKKIVLGLSNREQILLALYYNELLSFKEIGQVLNITEARVSQIHTQLLSKLKAHLTTGYNLIEESN</sequence>
<keyword evidence="4" id="KW-0804">Transcription</keyword>
<dbReference type="EMBL" id="JNCF01000011">
    <property type="protein sequence ID" value="KGP63718.1"/>
    <property type="molecule type" value="Genomic_DNA"/>
</dbReference>
<dbReference type="STRING" id="1498499.EP47_04970"/>
<dbReference type="Pfam" id="PF04545">
    <property type="entry name" value="Sigma70_r4"/>
    <property type="match status" value="1"/>
</dbReference>
<evidence type="ECO:0000256" key="2">
    <source>
        <dbReference type="ARBA" id="ARBA00023082"/>
    </source>
</evidence>
<dbReference type="InterPro" id="IPR013325">
    <property type="entry name" value="RNA_pol_sigma_r2"/>
</dbReference>
<dbReference type="GO" id="GO:0006352">
    <property type="term" value="P:DNA-templated transcription initiation"/>
    <property type="evidence" value="ECO:0007669"/>
    <property type="project" value="InterPro"/>
</dbReference>
<dbReference type="Gene3D" id="1.20.140.160">
    <property type="match status" value="1"/>
</dbReference>
<dbReference type="NCBIfam" id="TIGR02479">
    <property type="entry name" value="FliA_WhiG"/>
    <property type="match status" value="1"/>
</dbReference>
<evidence type="ECO:0000259" key="5">
    <source>
        <dbReference type="PROSITE" id="PS00716"/>
    </source>
</evidence>
<proteinExistence type="predicted"/>
<gene>
    <name evidence="6" type="ORF">EP47_04970</name>
</gene>
<dbReference type="GO" id="GO:0003677">
    <property type="term" value="F:DNA binding"/>
    <property type="evidence" value="ECO:0007669"/>
    <property type="project" value="UniProtKB-KW"/>
</dbReference>
<dbReference type="SUPFAM" id="SSF88659">
    <property type="entry name" value="Sigma3 and sigma4 domains of RNA polymerase sigma factors"/>
    <property type="match status" value="1"/>
</dbReference>
<dbReference type="InterPro" id="IPR012845">
    <property type="entry name" value="RNA_pol_sigma_FliA_WhiG"/>
</dbReference>
<dbReference type="InterPro" id="IPR013324">
    <property type="entry name" value="RNA_pol_sigma_r3/r4-like"/>
</dbReference>
<dbReference type="PANTHER" id="PTHR30385:SF7">
    <property type="entry name" value="RNA POLYMERASE SIGMA FACTOR FLIA"/>
    <property type="match status" value="1"/>
</dbReference>
<protein>
    <recommendedName>
        <fullName evidence="5">RNA polymerase sigma-70 domain-containing protein</fullName>
    </recommendedName>
</protein>
<evidence type="ECO:0000313" key="7">
    <source>
        <dbReference type="Proteomes" id="UP000054422"/>
    </source>
</evidence>
<dbReference type="PRINTS" id="PR00046">
    <property type="entry name" value="SIGMA70FCT"/>
</dbReference>
<name>A0A0A2T8F6_9GAMM</name>
<evidence type="ECO:0000313" key="6">
    <source>
        <dbReference type="EMBL" id="KGP63718.1"/>
    </source>
</evidence>
<dbReference type="InterPro" id="IPR007627">
    <property type="entry name" value="RNA_pol_sigma70_r2"/>
</dbReference>
<keyword evidence="1" id="KW-0805">Transcription regulation</keyword>
<dbReference type="PANTHER" id="PTHR30385">
    <property type="entry name" value="SIGMA FACTOR F FLAGELLAR"/>
    <property type="match status" value="1"/>
</dbReference>
<evidence type="ECO:0000256" key="3">
    <source>
        <dbReference type="ARBA" id="ARBA00023125"/>
    </source>
</evidence>
<dbReference type="Gene3D" id="1.10.1740.10">
    <property type="match status" value="1"/>
</dbReference>
<feature type="domain" description="RNA polymerase sigma-70" evidence="5">
    <location>
        <begin position="197"/>
        <end position="223"/>
    </location>
</feature>
<dbReference type="AlphaFoldDB" id="A0A0A2T8F6"/>
<keyword evidence="2" id="KW-0731">Sigma factor</keyword>
<dbReference type="InterPro" id="IPR007630">
    <property type="entry name" value="RNA_pol_sigma70_r4"/>
</dbReference>